<keyword evidence="1" id="KW-0808">Transferase</keyword>
<reference evidence="3 4" key="1">
    <citation type="submission" date="2013-12" db="EMBL/GenBank/DDBJ databases">
        <authorList>
            <person name="Brown-Elliot B."/>
            <person name="Wallace R."/>
            <person name="Lenaerts A."/>
            <person name="Ordway D."/>
            <person name="DeGroote M.A."/>
            <person name="Parker T."/>
            <person name="Sizemore C."/>
            <person name="Tallon L.J."/>
            <person name="Sadzewicz L.K."/>
            <person name="Sengamalay N."/>
            <person name="Fraser C.M."/>
            <person name="Hine E."/>
            <person name="Shefchek K.A."/>
            <person name="Das S.P."/>
            <person name="Tettelin H."/>
        </authorList>
    </citation>
    <scope>NUCLEOTIDE SEQUENCE [LARGE SCALE GENOMIC DNA]</scope>
    <source>
        <strain evidence="3 4">662</strain>
    </source>
</reference>
<evidence type="ECO:0000256" key="1">
    <source>
        <dbReference type="ARBA" id="ARBA00022679"/>
    </source>
</evidence>
<feature type="region of interest" description="Disordered" evidence="2">
    <location>
        <begin position="131"/>
        <end position="166"/>
    </location>
</feature>
<evidence type="ECO:0000313" key="4">
    <source>
        <dbReference type="Proteomes" id="UP000020561"/>
    </source>
</evidence>
<dbReference type="InterPro" id="IPR050830">
    <property type="entry name" value="Fungal_FAS"/>
</dbReference>
<dbReference type="InterPro" id="IPR013785">
    <property type="entry name" value="Aldolase_TIM"/>
</dbReference>
<protein>
    <submittedName>
        <fullName evidence="3">Putative fatty acid synthase</fullName>
    </submittedName>
</protein>
<dbReference type="PANTHER" id="PTHR10982:SF21">
    <property type="entry name" value="FATTY ACID SYNTHASE SUBUNIT BETA"/>
    <property type="match status" value="1"/>
</dbReference>
<organism evidence="3 4">
    <name type="scientific">Mycobacterium kansasii 662</name>
    <dbReference type="NCBI Taxonomy" id="1299326"/>
    <lineage>
        <taxon>Bacteria</taxon>
        <taxon>Bacillati</taxon>
        <taxon>Actinomycetota</taxon>
        <taxon>Actinomycetes</taxon>
        <taxon>Mycobacteriales</taxon>
        <taxon>Mycobacteriaceae</taxon>
        <taxon>Mycobacterium</taxon>
    </lineage>
</organism>
<dbReference type="EMBL" id="JAOA01000032">
    <property type="protein sequence ID" value="ETZ97659.1"/>
    <property type="molecule type" value="Genomic_DNA"/>
</dbReference>
<feature type="compositionally biased region" description="Basic and acidic residues" evidence="2">
    <location>
        <begin position="136"/>
        <end position="153"/>
    </location>
</feature>
<name>X7XU21_MYCKA</name>
<dbReference type="PANTHER" id="PTHR10982">
    <property type="entry name" value="MALONYL COA-ACYL CARRIER PROTEIN TRANSACYLASE"/>
    <property type="match status" value="1"/>
</dbReference>
<sequence>MARALVELRADRGPPVRRPDQALDEVHPPYRTVADPAGGHDRRPPSTPRSSPPAANAGHWAELAGGGRSPRRSFTAASKEMSRLLEPGRTYQFNALFLDPYLWKLQVGGKRLVQKARQSGAAIDGVVISAGIPDLEESRRPDPRSSTDIRDQPCRVQARTSSRSAR</sequence>
<evidence type="ECO:0000256" key="2">
    <source>
        <dbReference type="SAM" id="MobiDB-lite"/>
    </source>
</evidence>
<feature type="compositionally biased region" description="Basic and acidic residues" evidence="2">
    <location>
        <begin position="1"/>
        <end position="28"/>
    </location>
</feature>
<feature type="region of interest" description="Disordered" evidence="2">
    <location>
        <begin position="1"/>
        <end position="75"/>
    </location>
</feature>
<dbReference type="Gene3D" id="3.20.20.70">
    <property type="entry name" value="Aldolase class I"/>
    <property type="match status" value="1"/>
</dbReference>
<comment type="caution">
    <text evidence="3">The sequence shown here is derived from an EMBL/GenBank/DDBJ whole genome shotgun (WGS) entry which is preliminary data.</text>
</comment>
<evidence type="ECO:0000313" key="3">
    <source>
        <dbReference type="EMBL" id="ETZ97659.1"/>
    </source>
</evidence>
<proteinExistence type="predicted"/>
<accession>X7XU21</accession>
<dbReference type="PATRIC" id="fig|1299326.3.peg.6533"/>
<gene>
    <name evidence="3" type="ORF">I545_6803</name>
</gene>
<dbReference type="AlphaFoldDB" id="X7XU21"/>
<dbReference type="Proteomes" id="UP000020561">
    <property type="component" value="Unassembled WGS sequence"/>
</dbReference>
<dbReference type="GO" id="GO:0016740">
    <property type="term" value="F:transferase activity"/>
    <property type="evidence" value="ECO:0007669"/>
    <property type="project" value="UniProtKB-KW"/>
</dbReference>